<dbReference type="NCBIfam" id="TIGR00099">
    <property type="entry name" value="Cof-subfamily"/>
    <property type="match status" value="1"/>
</dbReference>
<dbReference type="CDD" id="cd07516">
    <property type="entry name" value="HAD_Pase"/>
    <property type="match status" value="1"/>
</dbReference>
<dbReference type="PROSITE" id="PS01229">
    <property type="entry name" value="COF_2"/>
    <property type="match status" value="1"/>
</dbReference>
<dbReference type="Proteomes" id="UP000264002">
    <property type="component" value="Unassembled WGS sequence"/>
</dbReference>
<dbReference type="Gene3D" id="3.30.1240.10">
    <property type="match status" value="1"/>
</dbReference>
<dbReference type="SUPFAM" id="SSF56784">
    <property type="entry name" value="HAD-like"/>
    <property type="match status" value="1"/>
</dbReference>
<accession>A0A372MG24</accession>
<dbReference type="GO" id="GO:0000287">
    <property type="term" value="F:magnesium ion binding"/>
    <property type="evidence" value="ECO:0007669"/>
    <property type="project" value="TreeGrafter"/>
</dbReference>
<organism evidence="1 2">
    <name type="scientific">Sphaerochaeta halotolerans</name>
    <dbReference type="NCBI Taxonomy" id="2293840"/>
    <lineage>
        <taxon>Bacteria</taxon>
        <taxon>Pseudomonadati</taxon>
        <taxon>Spirochaetota</taxon>
        <taxon>Spirochaetia</taxon>
        <taxon>Spirochaetales</taxon>
        <taxon>Sphaerochaetaceae</taxon>
        <taxon>Sphaerochaeta</taxon>
    </lineage>
</organism>
<dbReference type="PANTHER" id="PTHR10000:SF8">
    <property type="entry name" value="HAD SUPERFAMILY HYDROLASE-LIKE, TYPE 3"/>
    <property type="match status" value="1"/>
</dbReference>
<gene>
    <name evidence="1" type="ORF">DYP60_07590</name>
</gene>
<dbReference type="InterPro" id="IPR023214">
    <property type="entry name" value="HAD_sf"/>
</dbReference>
<protein>
    <submittedName>
        <fullName evidence="1">HAD family phosphatase</fullName>
    </submittedName>
</protein>
<comment type="caution">
    <text evidence="1">The sequence shown here is derived from an EMBL/GenBank/DDBJ whole genome shotgun (WGS) entry which is preliminary data.</text>
</comment>
<dbReference type="InterPro" id="IPR000150">
    <property type="entry name" value="Cof"/>
</dbReference>
<evidence type="ECO:0000313" key="1">
    <source>
        <dbReference type="EMBL" id="RFU94712.1"/>
    </source>
</evidence>
<sequence length="269" mass="29695">MYTVVALDLDGTLTNEKKEITPRTRNAIKRAREQGCHIVLASGRPLLGIEHVASSLDLMGSEGTILAYNGGQLFDTRSSKVLWERTVDLETIHTCFRYAREHHLAALSYDEVGVITEMEDDDYVAKEAYNNAIPIRKVSDLVEAVYHPMPKVMIVGEPLLLQKARMDLLPLVGHVADLGFSEPFFMEITAKGVQKASSLQVLLSLLGRDERSLMVIGDGLNDVPMFRIAALSVAMGNASDEVKSHAHVVTDSNEQDGVALAFERYILTK</sequence>
<dbReference type="SFLD" id="SFLDS00003">
    <property type="entry name" value="Haloacid_Dehalogenase"/>
    <property type="match status" value="1"/>
</dbReference>
<name>A0A372MG24_9SPIR</name>
<reference evidence="1 2" key="2">
    <citation type="submission" date="2018-09" db="EMBL/GenBank/DDBJ databases">
        <title>Genome of Sphaerochaeta halotolerans strain 4-11.</title>
        <authorList>
            <person name="Nazina T.N."/>
            <person name="Sokolova D.S."/>
        </authorList>
    </citation>
    <scope>NUCLEOTIDE SEQUENCE [LARGE SCALE GENOMIC DNA]</scope>
    <source>
        <strain evidence="1 2">4-11</strain>
    </source>
</reference>
<dbReference type="EMBL" id="QUWK01000007">
    <property type="protein sequence ID" value="RFU94712.1"/>
    <property type="molecule type" value="Genomic_DNA"/>
</dbReference>
<dbReference type="GO" id="GO:0005829">
    <property type="term" value="C:cytosol"/>
    <property type="evidence" value="ECO:0007669"/>
    <property type="project" value="TreeGrafter"/>
</dbReference>
<reference evidence="2" key="1">
    <citation type="submission" date="2018-08" db="EMBL/GenBank/DDBJ databases">
        <authorList>
            <person name="Grouzdev D.S."/>
            <person name="Krutkina M.S."/>
        </authorList>
    </citation>
    <scope>NUCLEOTIDE SEQUENCE [LARGE SCALE GENOMIC DNA]</scope>
    <source>
        <strain evidence="2">4-11</strain>
    </source>
</reference>
<dbReference type="AlphaFoldDB" id="A0A372MG24"/>
<keyword evidence="2" id="KW-1185">Reference proteome</keyword>
<evidence type="ECO:0000313" key="2">
    <source>
        <dbReference type="Proteomes" id="UP000264002"/>
    </source>
</evidence>
<dbReference type="RefSeq" id="WP_117330401.1">
    <property type="nucleotide sequence ID" value="NZ_QUWK01000007.1"/>
</dbReference>
<dbReference type="InterPro" id="IPR036412">
    <property type="entry name" value="HAD-like_sf"/>
</dbReference>
<dbReference type="GO" id="GO:0016791">
    <property type="term" value="F:phosphatase activity"/>
    <property type="evidence" value="ECO:0007669"/>
    <property type="project" value="TreeGrafter"/>
</dbReference>
<dbReference type="PANTHER" id="PTHR10000">
    <property type="entry name" value="PHOSPHOSERINE PHOSPHATASE"/>
    <property type="match status" value="1"/>
</dbReference>
<dbReference type="NCBIfam" id="TIGR01484">
    <property type="entry name" value="HAD-SF-IIB"/>
    <property type="match status" value="1"/>
</dbReference>
<proteinExistence type="predicted"/>
<dbReference type="InterPro" id="IPR006379">
    <property type="entry name" value="HAD-SF_hydro_IIB"/>
</dbReference>
<dbReference type="Pfam" id="PF08282">
    <property type="entry name" value="Hydrolase_3"/>
    <property type="match status" value="1"/>
</dbReference>
<dbReference type="Gene3D" id="3.40.50.1000">
    <property type="entry name" value="HAD superfamily/HAD-like"/>
    <property type="match status" value="1"/>
</dbReference>
<dbReference type="SFLD" id="SFLDG01140">
    <property type="entry name" value="C2.B:_Phosphomannomutase_and_P"/>
    <property type="match status" value="1"/>
</dbReference>